<keyword evidence="9 11" id="KW-0472">Membrane</keyword>
<gene>
    <name evidence="14" type="ORF">TRITD_6Bv1G055590</name>
</gene>
<accession>A0A9R0YIX6</accession>
<dbReference type="FunFam" id="3.80.10.10:FF:000213">
    <property type="entry name" value="Tyrosine-sulfated glycopeptide receptor 1"/>
    <property type="match status" value="1"/>
</dbReference>
<dbReference type="InterPro" id="IPR003591">
    <property type="entry name" value="Leu-rich_rpt_typical-subtyp"/>
</dbReference>
<feature type="transmembrane region" description="Helical" evidence="11">
    <location>
        <begin position="430"/>
        <end position="452"/>
    </location>
</feature>
<evidence type="ECO:0000256" key="5">
    <source>
        <dbReference type="ARBA" id="ARBA00022692"/>
    </source>
</evidence>
<dbReference type="EMBL" id="LT934122">
    <property type="protein sequence ID" value="VAI55590.1"/>
    <property type="molecule type" value="Genomic_DNA"/>
</dbReference>
<dbReference type="InterPro" id="IPR046956">
    <property type="entry name" value="RLP23-like"/>
</dbReference>
<dbReference type="SMART" id="SM00369">
    <property type="entry name" value="LRR_TYP"/>
    <property type="match status" value="5"/>
</dbReference>
<evidence type="ECO:0000313" key="15">
    <source>
        <dbReference type="Proteomes" id="UP000324705"/>
    </source>
</evidence>
<dbReference type="Gene3D" id="3.80.10.10">
    <property type="entry name" value="Ribonuclease Inhibitor"/>
    <property type="match status" value="4"/>
</dbReference>
<protein>
    <recommendedName>
        <fullName evidence="13">Leucine-rich repeat-containing N-terminal plant-type domain-containing protein</fullName>
    </recommendedName>
</protein>
<evidence type="ECO:0000256" key="10">
    <source>
        <dbReference type="ARBA" id="ARBA00023180"/>
    </source>
</evidence>
<sequence length="456" mass="48955">MRFLTVPPVVLHLFLLLFLASPATACTKQEKRNLLQFLAGLSQDGGLAASWRDNGTDCCEWEGVVCNGDGAVAEVSLGSKGLEGRISPSLADLTSLLHVNLSYNSFSGGLPPELMFSGSIIVLDVSFSRLNGPLPELPYLVTTDRPLQVLNISSNQFSSEFPSATWKVMKNLIALNASNNSFTGHIPSSLCIGLPSLALLDLCYNQLSGDIPNTLGNCSKLKVLKAGNNHISGILPVEIFHATSLEYLSFPNNGGLQGELDGAHIVKLNNLLTLDLGGNSFSGTIPESIGQLRRLEELHLGSNNMSGELPSTMSNCTNLKTIDLKINNFYGEIPQSIGNLTDLQKLDLSNNHLTGEIPAALEILHFLSEFNISNNNLEGPIPTKGQLSTFQASSFNGNPKLCGSLLINHCDSVEAPPISIISAKQCSNKVTFAIAFGVFFGVGVLYDQLVLFRYFG</sequence>
<name>A0A9R0YIX6_TRITD</name>
<keyword evidence="3" id="KW-1003">Cell membrane</keyword>
<dbReference type="FunFam" id="3.80.10.10:FF:000403">
    <property type="entry name" value="Receptor-like protein 2"/>
    <property type="match status" value="1"/>
</dbReference>
<organism evidence="14 15">
    <name type="scientific">Triticum turgidum subsp. durum</name>
    <name type="common">Durum wheat</name>
    <name type="synonym">Triticum durum</name>
    <dbReference type="NCBI Taxonomy" id="4567"/>
    <lineage>
        <taxon>Eukaryota</taxon>
        <taxon>Viridiplantae</taxon>
        <taxon>Streptophyta</taxon>
        <taxon>Embryophyta</taxon>
        <taxon>Tracheophyta</taxon>
        <taxon>Spermatophyta</taxon>
        <taxon>Magnoliopsida</taxon>
        <taxon>Liliopsida</taxon>
        <taxon>Poales</taxon>
        <taxon>Poaceae</taxon>
        <taxon>BOP clade</taxon>
        <taxon>Pooideae</taxon>
        <taxon>Triticodae</taxon>
        <taxon>Triticeae</taxon>
        <taxon>Triticinae</taxon>
        <taxon>Triticum</taxon>
    </lineage>
</organism>
<dbReference type="Pfam" id="PF00560">
    <property type="entry name" value="LRR_1"/>
    <property type="match status" value="8"/>
</dbReference>
<evidence type="ECO:0000256" key="3">
    <source>
        <dbReference type="ARBA" id="ARBA00022475"/>
    </source>
</evidence>
<evidence type="ECO:0000256" key="12">
    <source>
        <dbReference type="SAM" id="SignalP"/>
    </source>
</evidence>
<dbReference type="FunFam" id="3.80.10.10:FF:000530">
    <property type="entry name" value="Receptor-like protein 2"/>
    <property type="match status" value="1"/>
</dbReference>
<keyword evidence="6 12" id="KW-0732">Signal</keyword>
<evidence type="ECO:0000256" key="8">
    <source>
        <dbReference type="ARBA" id="ARBA00022989"/>
    </source>
</evidence>
<evidence type="ECO:0000256" key="1">
    <source>
        <dbReference type="ARBA" id="ARBA00004251"/>
    </source>
</evidence>
<evidence type="ECO:0000256" key="2">
    <source>
        <dbReference type="ARBA" id="ARBA00009592"/>
    </source>
</evidence>
<feature type="domain" description="Leucine-rich repeat-containing N-terminal plant-type" evidence="13">
    <location>
        <begin position="29"/>
        <end position="67"/>
    </location>
</feature>
<dbReference type="InterPro" id="IPR013210">
    <property type="entry name" value="LRR_N_plant-typ"/>
</dbReference>
<evidence type="ECO:0000256" key="4">
    <source>
        <dbReference type="ARBA" id="ARBA00022614"/>
    </source>
</evidence>
<evidence type="ECO:0000256" key="6">
    <source>
        <dbReference type="ARBA" id="ARBA00022729"/>
    </source>
</evidence>
<comment type="subcellular location">
    <subcellularLocation>
        <location evidence="1">Cell membrane</location>
        <topology evidence="1">Single-pass type I membrane protein</topology>
    </subcellularLocation>
</comment>
<dbReference type="PANTHER" id="PTHR48063:SF46">
    <property type="entry name" value="LEUCINE-RICH REPEAT-CONTAINING N-TERMINAL PLANT-TYPE DOMAIN-CONTAINING PROTEIN"/>
    <property type="match status" value="1"/>
</dbReference>
<evidence type="ECO:0000313" key="14">
    <source>
        <dbReference type="EMBL" id="VAI55590.1"/>
    </source>
</evidence>
<reference evidence="14 15" key="1">
    <citation type="submission" date="2017-09" db="EMBL/GenBank/DDBJ databases">
        <authorList>
            <consortium name="International Durum Wheat Genome Sequencing Consortium (IDWGSC)"/>
            <person name="Milanesi L."/>
        </authorList>
    </citation>
    <scope>NUCLEOTIDE SEQUENCE [LARGE SCALE GENOMIC DNA]</scope>
    <source>
        <strain evidence="15">cv. Svevo</strain>
    </source>
</reference>
<evidence type="ECO:0000256" key="11">
    <source>
        <dbReference type="SAM" id="Phobius"/>
    </source>
</evidence>
<dbReference type="Proteomes" id="UP000324705">
    <property type="component" value="Chromosome 6B"/>
</dbReference>
<feature type="chain" id="PRO_5040406140" description="Leucine-rich repeat-containing N-terminal plant-type domain-containing protein" evidence="12">
    <location>
        <begin position="26"/>
        <end position="456"/>
    </location>
</feature>
<keyword evidence="15" id="KW-1185">Reference proteome</keyword>
<keyword evidence="8 11" id="KW-1133">Transmembrane helix</keyword>
<keyword evidence="7" id="KW-0677">Repeat</keyword>
<evidence type="ECO:0000256" key="9">
    <source>
        <dbReference type="ARBA" id="ARBA00023136"/>
    </source>
</evidence>
<keyword evidence="4" id="KW-0433">Leucine-rich repeat</keyword>
<feature type="signal peptide" evidence="12">
    <location>
        <begin position="1"/>
        <end position="25"/>
    </location>
</feature>
<dbReference type="InterPro" id="IPR001611">
    <property type="entry name" value="Leu-rich_rpt"/>
</dbReference>
<dbReference type="GO" id="GO:0005886">
    <property type="term" value="C:plasma membrane"/>
    <property type="evidence" value="ECO:0007669"/>
    <property type="project" value="UniProtKB-SubCell"/>
</dbReference>
<keyword evidence="5 11" id="KW-0812">Transmembrane</keyword>
<dbReference type="PANTHER" id="PTHR48063">
    <property type="entry name" value="LRR RECEPTOR-LIKE KINASE"/>
    <property type="match status" value="1"/>
</dbReference>
<evidence type="ECO:0000259" key="13">
    <source>
        <dbReference type="Pfam" id="PF08263"/>
    </source>
</evidence>
<dbReference type="Gramene" id="TRITD6Bv1G055590.3">
    <property type="protein sequence ID" value="TRITD6Bv1G055590.3"/>
    <property type="gene ID" value="TRITD6Bv1G055590"/>
</dbReference>
<dbReference type="InterPro" id="IPR032675">
    <property type="entry name" value="LRR_dom_sf"/>
</dbReference>
<comment type="similarity">
    <text evidence="2">Belongs to the RLP family.</text>
</comment>
<evidence type="ECO:0000256" key="7">
    <source>
        <dbReference type="ARBA" id="ARBA00022737"/>
    </source>
</evidence>
<proteinExistence type="inferred from homology"/>
<dbReference type="AlphaFoldDB" id="A0A9R0YIX6"/>
<dbReference type="Pfam" id="PF08263">
    <property type="entry name" value="LRRNT_2"/>
    <property type="match status" value="1"/>
</dbReference>
<dbReference type="SUPFAM" id="SSF52058">
    <property type="entry name" value="L domain-like"/>
    <property type="match status" value="1"/>
</dbReference>
<keyword evidence="10" id="KW-0325">Glycoprotein</keyword>